<feature type="compositionally biased region" description="Polar residues" evidence="1">
    <location>
        <begin position="126"/>
        <end position="143"/>
    </location>
</feature>
<feature type="region of interest" description="Disordered" evidence="1">
    <location>
        <begin position="70"/>
        <end position="167"/>
    </location>
</feature>
<evidence type="ECO:0000256" key="1">
    <source>
        <dbReference type="SAM" id="MobiDB-lite"/>
    </source>
</evidence>
<evidence type="ECO:0000313" key="2">
    <source>
        <dbReference type="EMBL" id="BDT62854.1"/>
    </source>
</evidence>
<sequence length="195" mass="21851">MDNSNLGSSNIYTENMEPNLYTNNTYLAPNAYMNNTPYPAQTYNSQDNTNLSSELYPAVPGPSYIMNSPITPAQNINGNNTNQPLSFSGNGLTTPIPSPSPSAFFYGGAPSPASNPNNKRRYTRKPVNNSPNPLTPISLNDENQIPKKRRKPRKEREPTQRRLDMDNALRQTLKDAWRTGLLTGYRKKKKNNDNN</sequence>
<protein>
    <submittedName>
        <fullName evidence="2">Uncharacterized protein</fullName>
    </submittedName>
</protein>
<name>A0A9C7CDY4_9VIRU</name>
<accession>A0A9C7CDY4</accession>
<proteinExistence type="predicted"/>
<feature type="compositionally biased region" description="Basic and acidic residues" evidence="1">
    <location>
        <begin position="154"/>
        <end position="167"/>
    </location>
</feature>
<dbReference type="EMBL" id="LC738878">
    <property type="protein sequence ID" value="BDT62854.1"/>
    <property type="molecule type" value="Genomic_DNA"/>
</dbReference>
<organism evidence="2">
    <name type="scientific">Metapenaeus joyneri majanivirus</name>
    <dbReference type="NCBI Taxonomy" id="2984280"/>
    <lineage>
        <taxon>Viruses</taxon>
        <taxon>Viruses incertae sedis</taxon>
        <taxon>Naldaviricetes</taxon>
        <taxon>Nimaviridae</taxon>
    </lineage>
</organism>
<feature type="compositionally biased region" description="Polar residues" evidence="1">
    <location>
        <begin position="70"/>
        <end position="95"/>
    </location>
</feature>
<reference evidence="2" key="1">
    <citation type="submission" date="2022-10" db="EMBL/GenBank/DDBJ databases">
        <title>Genome sequences of endogenous nimaviruses in decapod crustaceans.</title>
        <authorList>
            <person name="Kawato S."/>
            <person name="Nozaki R."/>
            <person name="Kondo H."/>
            <person name="Hirono I."/>
        </authorList>
    </citation>
    <scope>NUCLEOTIDE SEQUENCE</scope>
    <source>
        <strain evidence="2">Tokushima2020</strain>
    </source>
</reference>